<accession>A0A015LKT2</accession>
<evidence type="ECO:0000313" key="3">
    <source>
        <dbReference type="EMBL" id="EXX73281.1"/>
    </source>
</evidence>
<evidence type="ECO:0000256" key="1">
    <source>
        <dbReference type="SAM" id="MobiDB-lite"/>
    </source>
</evidence>
<keyword evidence="2" id="KW-0472">Membrane</keyword>
<keyword evidence="4" id="KW-1185">Reference proteome</keyword>
<feature type="compositionally biased region" description="Basic and acidic residues" evidence="1">
    <location>
        <begin position="7"/>
        <end position="20"/>
    </location>
</feature>
<keyword evidence="2" id="KW-1133">Transmembrane helix</keyword>
<sequence length="219" mass="22714">MPPKGAPPKEPKGAPPKEPKGAPTNEPPKGAPPKVPPKGAPQKEPPKGAPPKAPPKEPPKVPPPAPPPKELPPPIPKAPPPLGVTPTPTIPAKTTPTTCTSGDDPKCFPSNIVPIVTTYTESGVETPTPVPENAKLTTIETTLTSYFAGYSTINSLGIPTFVPPSTLYVVKSIAVTEAPTNTIVSDSTTILHDINSHGLWGVTMSLSVITATFIFMMIA</sequence>
<feature type="transmembrane region" description="Helical" evidence="2">
    <location>
        <begin position="198"/>
        <end position="218"/>
    </location>
</feature>
<feature type="compositionally biased region" description="Pro residues" evidence="1">
    <location>
        <begin position="60"/>
        <end position="83"/>
    </location>
</feature>
<feature type="compositionally biased region" description="Low complexity" evidence="1">
    <location>
        <begin position="85"/>
        <end position="100"/>
    </location>
</feature>
<dbReference type="OMA" id="HYITIIN"/>
<feature type="region of interest" description="Disordered" evidence="1">
    <location>
        <begin position="1"/>
        <end position="106"/>
    </location>
</feature>
<evidence type="ECO:0000256" key="2">
    <source>
        <dbReference type="SAM" id="Phobius"/>
    </source>
</evidence>
<name>A0A015LKT2_RHIIW</name>
<comment type="caution">
    <text evidence="3">The sequence shown here is derived from an EMBL/GenBank/DDBJ whole genome shotgun (WGS) entry which is preliminary data.</text>
</comment>
<dbReference type="OrthoDB" id="2441928at2759"/>
<feature type="compositionally biased region" description="Pro residues" evidence="1">
    <location>
        <begin position="25"/>
        <end position="39"/>
    </location>
</feature>
<keyword evidence="2" id="KW-0812">Transmembrane</keyword>
<dbReference type="Proteomes" id="UP000022910">
    <property type="component" value="Unassembled WGS sequence"/>
</dbReference>
<gene>
    <name evidence="3" type="ORF">RirG_061600</name>
</gene>
<proteinExistence type="predicted"/>
<dbReference type="EMBL" id="JEMT01014765">
    <property type="protein sequence ID" value="EXX73281.1"/>
    <property type="molecule type" value="Genomic_DNA"/>
</dbReference>
<reference evidence="3 4" key="1">
    <citation type="submission" date="2014-02" db="EMBL/GenBank/DDBJ databases">
        <title>Single nucleus genome sequencing reveals high similarity among nuclei of an endomycorrhizal fungus.</title>
        <authorList>
            <person name="Lin K."/>
            <person name="Geurts R."/>
            <person name="Zhang Z."/>
            <person name="Limpens E."/>
            <person name="Saunders D.G."/>
            <person name="Mu D."/>
            <person name="Pang E."/>
            <person name="Cao H."/>
            <person name="Cha H."/>
            <person name="Lin T."/>
            <person name="Zhou Q."/>
            <person name="Shang Y."/>
            <person name="Li Y."/>
            <person name="Ivanov S."/>
            <person name="Sharma T."/>
            <person name="Velzen R.V."/>
            <person name="Ruijter N.D."/>
            <person name="Aanen D.K."/>
            <person name="Win J."/>
            <person name="Kamoun S."/>
            <person name="Bisseling T."/>
            <person name="Huang S."/>
        </authorList>
    </citation>
    <scope>NUCLEOTIDE SEQUENCE [LARGE SCALE GENOMIC DNA]</scope>
    <source>
        <strain evidence="4">DAOM197198w</strain>
    </source>
</reference>
<protein>
    <submittedName>
        <fullName evidence="3">Uncharacterized protein</fullName>
    </submittedName>
</protein>
<dbReference type="AlphaFoldDB" id="A0A015LKT2"/>
<evidence type="ECO:0000313" key="4">
    <source>
        <dbReference type="Proteomes" id="UP000022910"/>
    </source>
</evidence>
<organism evidence="3 4">
    <name type="scientific">Rhizophagus irregularis (strain DAOM 197198w)</name>
    <name type="common">Glomus intraradices</name>
    <dbReference type="NCBI Taxonomy" id="1432141"/>
    <lineage>
        <taxon>Eukaryota</taxon>
        <taxon>Fungi</taxon>
        <taxon>Fungi incertae sedis</taxon>
        <taxon>Mucoromycota</taxon>
        <taxon>Glomeromycotina</taxon>
        <taxon>Glomeromycetes</taxon>
        <taxon>Glomerales</taxon>
        <taxon>Glomeraceae</taxon>
        <taxon>Rhizophagus</taxon>
    </lineage>
</organism>
<dbReference type="STRING" id="1432141.A0A015LKT2"/>
<dbReference type="HOGENOM" id="CLU_086748_0_0_1"/>